<reference evidence="2" key="1">
    <citation type="submission" date="2022-11" db="UniProtKB">
        <authorList>
            <consortium name="WormBaseParasite"/>
        </authorList>
    </citation>
    <scope>IDENTIFICATION</scope>
</reference>
<organism evidence="1 2">
    <name type="scientific">Romanomermis culicivorax</name>
    <name type="common">Nematode worm</name>
    <dbReference type="NCBI Taxonomy" id="13658"/>
    <lineage>
        <taxon>Eukaryota</taxon>
        <taxon>Metazoa</taxon>
        <taxon>Ecdysozoa</taxon>
        <taxon>Nematoda</taxon>
        <taxon>Enoplea</taxon>
        <taxon>Dorylaimia</taxon>
        <taxon>Mermithida</taxon>
        <taxon>Mermithoidea</taxon>
        <taxon>Mermithidae</taxon>
        <taxon>Romanomermis</taxon>
    </lineage>
</organism>
<name>A0A915ITY2_ROMCU</name>
<accession>A0A915ITY2</accession>
<dbReference type="WBParaSite" id="nRc.2.0.1.t17282-RA">
    <property type="protein sequence ID" value="nRc.2.0.1.t17282-RA"/>
    <property type="gene ID" value="nRc.2.0.1.g17282"/>
</dbReference>
<keyword evidence="1" id="KW-1185">Reference proteome</keyword>
<evidence type="ECO:0000313" key="2">
    <source>
        <dbReference type="WBParaSite" id="nRc.2.0.1.t17282-RA"/>
    </source>
</evidence>
<proteinExistence type="predicted"/>
<sequence length="68" mass="7963">MDNQGLTSQEEDGQIKVIVKNMHPLHVDASIKDKQLLPFFIHLEKEFRHDESNYIKMSALRRLICDTP</sequence>
<dbReference type="AlphaFoldDB" id="A0A915ITY2"/>
<evidence type="ECO:0000313" key="1">
    <source>
        <dbReference type="Proteomes" id="UP000887565"/>
    </source>
</evidence>
<dbReference type="Proteomes" id="UP000887565">
    <property type="component" value="Unplaced"/>
</dbReference>
<protein>
    <submittedName>
        <fullName evidence="2">Uncharacterized protein</fullName>
    </submittedName>
</protein>